<feature type="domain" description="Cyclic nucleotide-binding" evidence="1">
    <location>
        <begin position="14"/>
        <end position="84"/>
    </location>
</feature>
<accession>A0A6J5RKH2</accession>
<reference evidence="2" key="1">
    <citation type="submission" date="2020-05" db="EMBL/GenBank/DDBJ databases">
        <authorList>
            <person name="Chiriac C."/>
            <person name="Salcher M."/>
            <person name="Ghai R."/>
            <person name="Kavagutti S V."/>
        </authorList>
    </citation>
    <scope>NUCLEOTIDE SEQUENCE</scope>
</reference>
<gene>
    <name evidence="2" type="ORF">UFOVP1244_73</name>
</gene>
<dbReference type="InterPro" id="IPR014710">
    <property type="entry name" value="RmlC-like_jellyroll"/>
</dbReference>
<evidence type="ECO:0000259" key="1">
    <source>
        <dbReference type="PROSITE" id="PS50042"/>
    </source>
</evidence>
<name>A0A6J5RKH2_9CAUD</name>
<sequence length="216" mass="24351">MGERTTYDITDIPLFKDIGEAIVGPLRHSCLWRKVQEGEFIVRLGEKDRYVLFLVKGSAHKKRVLQCGTQVGLGRVDEGSFFGEEFDGNEVMYDVVATSDSVVMAMPNETFDLAVGYSTILARVGEKLINEVRSLYRKLDLLAIWPKEQRIEAEIRSLSVGGVVEMPPHEQLAAEVMCSRETIARTISQLVRTGRMFLLSTFPRKGYPGKSYKLSR</sequence>
<dbReference type="InterPro" id="IPR018490">
    <property type="entry name" value="cNMP-bd_dom_sf"/>
</dbReference>
<dbReference type="Pfam" id="PF00027">
    <property type="entry name" value="cNMP_binding"/>
    <property type="match status" value="1"/>
</dbReference>
<dbReference type="EMBL" id="LR797181">
    <property type="protein sequence ID" value="CAB4192725.1"/>
    <property type="molecule type" value="Genomic_DNA"/>
</dbReference>
<dbReference type="InterPro" id="IPR000595">
    <property type="entry name" value="cNMP-bd_dom"/>
</dbReference>
<dbReference type="SUPFAM" id="SSF51206">
    <property type="entry name" value="cAMP-binding domain-like"/>
    <property type="match status" value="1"/>
</dbReference>
<protein>
    <submittedName>
        <fullName evidence="2">Crp cAMP-binding proteins - catabolite gene activator and regulatory subunit of cAMP-dependent protein kinases</fullName>
    </submittedName>
</protein>
<dbReference type="PROSITE" id="PS50042">
    <property type="entry name" value="CNMP_BINDING_3"/>
    <property type="match status" value="1"/>
</dbReference>
<evidence type="ECO:0000313" key="2">
    <source>
        <dbReference type="EMBL" id="CAB4192725.1"/>
    </source>
</evidence>
<dbReference type="CDD" id="cd00038">
    <property type="entry name" value="CAP_ED"/>
    <property type="match status" value="1"/>
</dbReference>
<proteinExistence type="predicted"/>
<dbReference type="Gene3D" id="2.60.120.10">
    <property type="entry name" value="Jelly Rolls"/>
    <property type="match status" value="1"/>
</dbReference>
<organism evidence="2">
    <name type="scientific">uncultured Caudovirales phage</name>
    <dbReference type="NCBI Taxonomy" id="2100421"/>
    <lineage>
        <taxon>Viruses</taxon>
        <taxon>Duplodnaviria</taxon>
        <taxon>Heunggongvirae</taxon>
        <taxon>Uroviricota</taxon>
        <taxon>Caudoviricetes</taxon>
        <taxon>Peduoviridae</taxon>
        <taxon>Maltschvirus</taxon>
        <taxon>Maltschvirus maltsch</taxon>
    </lineage>
</organism>